<dbReference type="Pfam" id="PF06169">
    <property type="entry name" value="DUF982"/>
    <property type="match status" value="1"/>
</dbReference>
<organism evidence="1 2">
    <name type="scientific">Aliirhizobium smilacinae</name>
    <dbReference type="NCBI Taxonomy" id="1395944"/>
    <lineage>
        <taxon>Bacteria</taxon>
        <taxon>Pseudomonadati</taxon>
        <taxon>Pseudomonadota</taxon>
        <taxon>Alphaproteobacteria</taxon>
        <taxon>Hyphomicrobiales</taxon>
        <taxon>Rhizobiaceae</taxon>
        <taxon>Aliirhizobium</taxon>
    </lineage>
</organism>
<proteinExistence type="predicted"/>
<evidence type="ECO:0000313" key="2">
    <source>
        <dbReference type="Proteomes" id="UP000311605"/>
    </source>
</evidence>
<comment type="caution">
    <text evidence="1">The sequence shown here is derived from an EMBL/GenBank/DDBJ whole genome shotgun (WGS) entry which is preliminary data.</text>
</comment>
<name>A0A5C4XPR4_9HYPH</name>
<sequence>MTFLLLPSQNRSPFLVKSGISYDEDPGICLSEYSNKRCRSDFVSVIVELQFSTRWTRPVHVGDDHRITGVVVGPSDALRFMSTRFSFRRGTSFLLAQRACCEAVAGKTDPEHARRLFMSAYAEDCVRRCLLAEADATLTETTSN</sequence>
<dbReference type="Proteomes" id="UP000311605">
    <property type="component" value="Unassembled WGS sequence"/>
</dbReference>
<accession>A0A5C4XPR4</accession>
<dbReference type="EMBL" id="VDMN01000001">
    <property type="protein sequence ID" value="TNM65288.1"/>
    <property type="molecule type" value="Genomic_DNA"/>
</dbReference>
<gene>
    <name evidence="1" type="ORF">FHP24_03130</name>
</gene>
<dbReference type="InterPro" id="IPR010385">
    <property type="entry name" value="DUF982"/>
</dbReference>
<evidence type="ECO:0000313" key="1">
    <source>
        <dbReference type="EMBL" id="TNM65288.1"/>
    </source>
</evidence>
<keyword evidence="2" id="KW-1185">Reference proteome</keyword>
<dbReference type="OrthoDB" id="8420443at2"/>
<dbReference type="Gene3D" id="6.10.250.730">
    <property type="match status" value="1"/>
</dbReference>
<reference evidence="1 2" key="1">
    <citation type="submission" date="2019-06" db="EMBL/GenBank/DDBJ databases">
        <title>The draft genome of Rhizobium smilacinae PTYR-5.</title>
        <authorList>
            <person name="Liu L."/>
            <person name="Li L."/>
            <person name="Zhang X."/>
        </authorList>
    </citation>
    <scope>NUCLEOTIDE SEQUENCE [LARGE SCALE GENOMIC DNA]</scope>
    <source>
        <strain evidence="1 2">PTYR-5</strain>
    </source>
</reference>
<protein>
    <submittedName>
        <fullName evidence="1">DUF982 domain-containing protein</fullName>
    </submittedName>
</protein>
<dbReference type="AlphaFoldDB" id="A0A5C4XPR4"/>